<protein>
    <submittedName>
        <fullName evidence="2">Uncharacterized protein</fullName>
    </submittedName>
</protein>
<dbReference type="Proteomes" id="UP001642502">
    <property type="component" value="Unassembled WGS sequence"/>
</dbReference>
<comment type="caution">
    <text evidence="2">The sequence shown here is derived from an EMBL/GenBank/DDBJ whole genome shotgun (WGS) entry which is preliminary data.</text>
</comment>
<feature type="compositionally biased region" description="Polar residues" evidence="1">
    <location>
        <begin position="507"/>
        <end position="516"/>
    </location>
</feature>
<feature type="compositionally biased region" description="Polar residues" evidence="1">
    <location>
        <begin position="600"/>
        <end position="632"/>
    </location>
</feature>
<dbReference type="EMBL" id="CAWUON010000009">
    <property type="protein sequence ID" value="CAK7264970.1"/>
    <property type="molecule type" value="Genomic_DNA"/>
</dbReference>
<gene>
    <name evidence="2" type="ORF">SEPCBS119000_001264</name>
</gene>
<feature type="region of interest" description="Disordered" evidence="1">
    <location>
        <begin position="544"/>
        <end position="659"/>
    </location>
</feature>
<evidence type="ECO:0000313" key="3">
    <source>
        <dbReference type="Proteomes" id="UP001642502"/>
    </source>
</evidence>
<name>A0ABP0DCT0_9PEZI</name>
<feature type="compositionally biased region" description="Basic and acidic residues" evidence="1">
    <location>
        <begin position="242"/>
        <end position="343"/>
    </location>
</feature>
<keyword evidence="3" id="KW-1185">Reference proteome</keyword>
<proteinExistence type="predicted"/>
<feature type="region of interest" description="Disordered" evidence="1">
    <location>
        <begin position="447"/>
        <end position="517"/>
    </location>
</feature>
<feature type="compositionally biased region" description="Low complexity" evidence="1">
    <location>
        <begin position="374"/>
        <end position="385"/>
    </location>
</feature>
<feature type="compositionally biased region" description="Basic and acidic residues" evidence="1">
    <location>
        <begin position="358"/>
        <end position="369"/>
    </location>
</feature>
<organism evidence="2 3">
    <name type="scientific">Sporothrix epigloea</name>
    <dbReference type="NCBI Taxonomy" id="1892477"/>
    <lineage>
        <taxon>Eukaryota</taxon>
        <taxon>Fungi</taxon>
        <taxon>Dikarya</taxon>
        <taxon>Ascomycota</taxon>
        <taxon>Pezizomycotina</taxon>
        <taxon>Sordariomycetes</taxon>
        <taxon>Sordariomycetidae</taxon>
        <taxon>Ophiostomatales</taxon>
        <taxon>Ophiostomataceae</taxon>
        <taxon>Sporothrix</taxon>
    </lineage>
</organism>
<feature type="compositionally biased region" description="Basic and acidic residues" evidence="1">
    <location>
        <begin position="447"/>
        <end position="458"/>
    </location>
</feature>
<feature type="region of interest" description="Disordered" evidence="1">
    <location>
        <begin position="117"/>
        <end position="150"/>
    </location>
</feature>
<sequence>MDVAAQEITDLVQRILPERPHHLCISATSRYPVPPSLWPSTSPLQYTTYVSEADRGILFTRPYFDIQLEEATSSKRNSGWALSSADAALPAGIPAGANSKSEAKKPVTRLSFKDYQQNKIQKKSSATPLDPPSTPAINTNPSRSEPNMASVDRQHLPQKYDLNGDSPSAIGIRKRIADNNDSTIRPHKRIRSDTSINSISPAAGASSKLSRRLDDPLSPLDITSRKDERPRQIANGQSTKIKQPDIHLDRDESHERGGDREKDRDRGRDRGRDGNPERDRDRELDRDRVRDYGRDKERERDLGQDRYRDRDRNRGVDLGNSRKRDRERVREQERIQDRTDGGRRSPALPSTPKANGHNPRERGRSRSPDTGRGPLAALPPLLSPLHFNPERVSATTKQIKSTVKSASKAPGKSDSAKREESPFRIPPLLSPTLPAIIEQELSRIKHTSAKEPEPKTKPGQELVNSPTSGKKPAQVLNDSNLDHAAPKKSLPQESLRSREEVQKETTESSAQPSSKRSLVVVLKYKKRNAKRVLQLLALQQTPLKAPMRQAERSASIEDTPPPAQVTKKRAANTDTSLGDLQPPPNSAPSSSFKHPRTVAEKSSTISRTHVAPATSSKSTPMARVTSNNSQVLTPGDSVGHTPHSHERSLPGQGDHTTLNVSDYRHRYDTYVKLGTKLKHDRDAIVRSKMPNGVTKLDGTTALSNLTQAERKSVAALSLEMVMSYMIAFKSLNQGRHLERRPSDITVWVKLRPHLEELRGNTRFFKPLEAITAQLRAIFFEQMLASFVGHDAETVAADLMTATKQRIDAWAEVAHCAAAVHDSSLKVVVGPWLSIEDTVRLMLPAVRVWSEREKVGWEQELQPPR</sequence>
<feature type="compositionally biased region" description="Basic and acidic residues" evidence="1">
    <location>
        <begin position="495"/>
        <end position="506"/>
    </location>
</feature>
<feature type="compositionally biased region" description="Polar residues" evidence="1">
    <location>
        <begin position="117"/>
        <end position="127"/>
    </location>
</feature>
<evidence type="ECO:0000313" key="2">
    <source>
        <dbReference type="EMBL" id="CAK7264970.1"/>
    </source>
</evidence>
<feature type="region of interest" description="Disordered" evidence="1">
    <location>
        <begin position="174"/>
        <end position="432"/>
    </location>
</feature>
<feature type="compositionally biased region" description="Polar residues" evidence="1">
    <location>
        <begin position="393"/>
        <end position="405"/>
    </location>
</feature>
<evidence type="ECO:0000256" key="1">
    <source>
        <dbReference type="SAM" id="MobiDB-lite"/>
    </source>
</evidence>
<accession>A0ABP0DCT0</accession>
<reference evidence="2 3" key="1">
    <citation type="submission" date="2024-01" db="EMBL/GenBank/DDBJ databases">
        <authorList>
            <person name="Allen C."/>
            <person name="Tagirdzhanova G."/>
        </authorList>
    </citation>
    <scope>NUCLEOTIDE SEQUENCE [LARGE SCALE GENOMIC DNA]</scope>
    <source>
        <strain evidence="2 3">CBS 119000</strain>
    </source>
</reference>
<feature type="compositionally biased region" description="Polar residues" evidence="1">
    <location>
        <begin position="135"/>
        <end position="147"/>
    </location>
</feature>